<protein>
    <submittedName>
        <fullName evidence="1">Uncharacterized protein</fullName>
    </submittedName>
</protein>
<evidence type="ECO:0000313" key="1">
    <source>
        <dbReference type="EMBL" id="EXL09986.1"/>
    </source>
</evidence>
<proteinExistence type="predicted"/>
<dbReference type="Proteomes" id="UP000019849">
    <property type="component" value="Unassembled WGS sequence"/>
</dbReference>
<dbReference type="STRING" id="69279.BG36_17785"/>
<dbReference type="PATRIC" id="fig|69279.3.peg.779"/>
<dbReference type="EMBL" id="JENY01000004">
    <property type="protein sequence ID" value="EXL09986.1"/>
    <property type="molecule type" value="Genomic_DNA"/>
</dbReference>
<accession>A0A011UUS9</accession>
<dbReference type="AlphaFoldDB" id="A0A011UUS9"/>
<gene>
    <name evidence="1" type="ORF">BG36_17785</name>
</gene>
<dbReference type="HOGENOM" id="CLU_2950135_0_0_5"/>
<reference evidence="1 2" key="1">
    <citation type="submission" date="2014-02" db="EMBL/GenBank/DDBJ databases">
        <title>Aquamicrobium defluvii Genome sequencing.</title>
        <authorList>
            <person name="Wang X."/>
        </authorList>
    </citation>
    <scope>NUCLEOTIDE SEQUENCE [LARGE SCALE GENOMIC DNA]</scope>
    <source>
        <strain evidence="1 2">W13Z1</strain>
    </source>
</reference>
<evidence type="ECO:0000313" key="2">
    <source>
        <dbReference type="Proteomes" id="UP000019849"/>
    </source>
</evidence>
<comment type="caution">
    <text evidence="1">The sequence shown here is derived from an EMBL/GenBank/DDBJ whole genome shotgun (WGS) entry which is preliminary data.</text>
</comment>
<organism evidence="1 2">
    <name type="scientific">Aquamicrobium defluvii</name>
    <dbReference type="NCBI Taxonomy" id="69279"/>
    <lineage>
        <taxon>Bacteria</taxon>
        <taxon>Pseudomonadati</taxon>
        <taxon>Pseudomonadota</taxon>
        <taxon>Alphaproteobacteria</taxon>
        <taxon>Hyphomicrobiales</taxon>
        <taxon>Phyllobacteriaceae</taxon>
        <taxon>Aquamicrobium</taxon>
    </lineage>
</organism>
<name>A0A011UUS9_9HYPH</name>
<sequence>MPIRGKGKRSVKTFSITEKCNRLCYFDVNFYQWIKIGLAHALLLRADAGIFLSRYHWSP</sequence>